<dbReference type="InterPro" id="IPR029016">
    <property type="entry name" value="GAF-like_dom_sf"/>
</dbReference>
<dbReference type="Proteomes" id="UP000514509">
    <property type="component" value="Chromosome"/>
</dbReference>
<protein>
    <submittedName>
        <fullName evidence="2">GAF domain-containing protein</fullName>
    </submittedName>
</protein>
<dbReference type="InterPro" id="IPR003018">
    <property type="entry name" value="GAF"/>
</dbReference>
<dbReference type="Pfam" id="PF01590">
    <property type="entry name" value="GAF"/>
    <property type="match status" value="1"/>
</dbReference>
<dbReference type="PANTHER" id="PTHR43102">
    <property type="entry name" value="SLR1143 PROTEIN"/>
    <property type="match status" value="1"/>
</dbReference>
<evidence type="ECO:0000313" key="2">
    <source>
        <dbReference type="EMBL" id="QMU30412.1"/>
    </source>
</evidence>
<dbReference type="KEGG" id="add:HUW48_21360"/>
<reference evidence="2 3" key="1">
    <citation type="submission" date="2020-06" db="EMBL/GenBank/DDBJ databases">
        <authorList>
            <person name="Hwang Y.J."/>
        </authorList>
    </citation>
    <scope>NUCLEOTIDE SEQUENCE [LARGE SCALE GENOMIC DNA]</scope>
    <source>
        <strain evidence="2 3">KUDC8001</strain>
    </source>
</reference>
<dbReference type="SUPFAM" id="SSF55781">
    <property type="entry name" value="GAF domain-like"/>
    <property type="match status" value="1"/>
</dbReference>
<gene>
    <name evidence="2" type="ORF">HUW48_21360</name>
</gene>
<evidence type="ECO:0000259" key="1">
    <source>
        <dbReference type="Pfam" id="PF01590"/>
    </source>
</evidence>
<feature type="domain" description="GAF" evidence="1">
    <location>
        <begin position="35"/>
        <end position="162"/>
    </location>
</feature>
<name>A0A7L7LC40_9BACT</name>
<dbReference type="Gene3D" id="3.30.450.40">
    <property type="match status" value="1"/>
</dbReference>
<accession>A0A7L7LC40</accession>
<dbReference type="AlphaFoldDB" id="A0A7L7LC40"/>
<dbReference type="EMBL" id="CP055153">
    <property type="protein sequence ID" value="QMU30412.1"/>
    <property type="molecule type" value="Genomic_DNA"/>
</dbReference>
<keyword evidence="3" id="KW-1185">Reference proteome</keyword>
<sequence>MKNTFGIPIIPCNDRERVKKLHEYNILDTHSEGSFKHITSLAAHIFKVPIALISFVDSERVWFKANEGMEEVTEIDRGISLCSLSILNDDLTVFTDTLEEPCLLANPLVAGSFGLRFYAAAPLQTADGYNLGSVCIVDKEPRKFTYADQDMLTHLAELVMKELELWKENHKVCNYEIKNRNRFSFE</sequence>
<organism evidence="2 3">
    <name type="scientific">Adhaeribacter radiodurans</name>
    <dbReference type="NCBI Taxonomy" id="2745197"/>
    <lineage>
        <taxon>Bacteria</taxon>
        <taxon>Pseudomonadati</taxon>
        <taxon>Bacteroidota</taxon>
        <taxon>Cytophagia</taxon>
        <taxon>Cytophagales</taxon>
        <taxon>Hymenobacteraceae</taxon>
        <taxon>Adhaeribacter</taxon>
    </lineage>
</organism>
<reference evidence="2 3" key="2">
    <citation type="submission" date="2020-08" db="EMBL/GenBank/DDBJ databases">
        <title>Adhaeribacter dokdonensis sp. nov., isolated from the rhizosphere of Elymus tsukushiensis, a plant native to the Dokdo Islands, Republic of Korea.</title>
        <authorList>
            <person name="Ghim S.Y."/>
        </authorList>
    </citation>
    <scope>NUCLEOTIDE SEQUENCE [LARGE SCALE GENOMIC DNA]</scope>
    <source>
        <strain evidence="2 3">KUDC8001</strain>
    </source>
</reference>
<proteinExistence type="predicted"/>
<dbReference type="PANTHER" id="PTHR43102:SF2">
    <property type="entry name" value="GAF DOMAIN-CONTAINING PROTEIN"/>
    <property type="match status" value="1"/>
</dbReference>
<dbReference type="RefSeq" id="WP_182412859.1">
    <property type="nucleotide sequence ID" value="NZ_CP055153.1"/>
</dbReference>
<evidence type="ECO:0000313" key="3">
    <source>
        <dbReference type="Proteomes" id="UP000514509"/>
    </source>
</evidence>